<keyword evidence="1" id="KW-1133">Transmembrane helix</keyword>
<evidence type="ECO:0000313" key="3">
    <source>
        <dbReference type="Proteomes" id="UP000305196"/>
    </source>
</evidence>
<dbReference type="EMBL" id="FLYI01000088">
    <property type="protein sequence ID" value="SCA81803.1"/>
    <property type="molecule type" value="Genomic_DNA"/>
</dbReference>
<gene>
    <name evidence="2" type="ORF">PVC01_000039000</name>
</gene>
<keyword evidence="1" id="KW-0472">Membrane</keyword>
<evidence type="ECO:0008006" key="4">
    <source>
        <dbReference type="Google" id="ProtNLM"/>
    </source>
</evidence>
<feature type="transmembrane region" description="Helical" evidence="1">
    <location>
        <begin position="284"/>
        <end position="304"/>
    </location>
</feature>
<proteinExistence type="predicted"/>
<dbReference type="Proteomes" id="UP000305196">
    <property type="component" value="Unassembled WGS sequence"/>
</dbReference>
<accession>A0A1G4E3T2</accession>
<evidence type="ECO:0000256" key="1">
    <source>
        <dbReference type="SAM" id="Phobius"/>
    </source>
</evidence>
<dbReference type="VEuPathDB" id="PlasmoDB:PVX_062190"/>
<keyword evidence="1" id="KW-0812">Transmembrane</keyword>
<sequence length="360" mass="42165">MSEEKKFTLDKIKDNHSFMINSKLYKIYKVLDKKCNEYREDNSETCYKEETSGKMVASSDVTELLKKLYSNLKRIYLTLPGYNNTYFDYKETIDYKLYYASLKYWLYDQIVIEGLEGINIDDIFTGWKKNIKNNITYNKNPCVFNKLTLDQIKRLKNIYALYTVLYDNNANFDPCENNTCNYLEYFGKGLDEIISSIDICSSKESKDNYCKEFDEFINMCKDESLDGGIIIYEESRKNVVDLAGKYLLLSEKYNDIPHYIYLKDEKMLNYFKTSDFLSNKTTTIAATSVVGSAIGLPSIFYYFYKFTPFGSTLRKGKGKNVVDIDERANDSLLYTPDIEQIPFKNREYKVAYHTFSDAKL</sequence>
<dbReference type="VEuPathDB" id="PlasmoDB:PVP01_0006300"/>
<dbReference type="VEuPathDB" id="PlasmoDB:PVW1_070046300"/>
<protein>
    <recommendedName>
        <fullName evidence="4">VIR protein</fullName>
    </recommendedName>
</protein>
<evidence type="ECO:0000313" key="2">
    <source>
        <dbReference type="EMBL" id="SCA81803.1"/>
    </source>
</evidence>
<dbReference type="VEuPathDB" id="PlasmoDB:PVPAM_000024600"/>
<organism evidence="2 3">
    <name type="scientific">Plasmodium vivax</name>
    <name type="common">malaria parasite P. vivax</name>
    <dbReference type="NCBI Taxonomy" id="5855"/>
    <lineage>
        <taxon>Eukaryota</taxon>
        <taxon>Sar</taxon>
        <taxon>Alveolata</taxon>
        <taxon>Apicomplexa</taxon>
        <taxon>Aconoidasida</taxon>
        <taxon>Haemosporida</taxon>
        <taxon>Plasmodiidae</taxon>
        <taxon>Plasmodium</taxon>
        <taxon>Plasmodium (Plasmodium)</taxon>
    </lineage>
</organism>
<dbReference type="AlphaFoldDB" id="A0A1G4E3T2"/>
<name>A0A1G4E3T2_PLAVI</name>
<reference evidence="2 3" key="1">
    <citation type="submission" date="2016-07" db="EMBL/GenBank/DDBJ databases">
        <authorList>
            <consortium name="Pathogen Informatics"/>
        </authorList>
    </citation>
    <scope>NUCLEOTIDE SEQUENCE [LARGE SCALE GENOMIC DNA]</scope>
</reference>